<organism evidence="4 5">
    <name type="scientific">Kribbella caucasensis</name>
    <dbReference type="NCBI Taxonomy" id="2512215"/>
    <lineage>
        <taxon>Bacteria</taxon>
        <taxon>Bacillati</taxon>
        <taxon>Actinomycetota</taxon>
        <taxon>Actinomycetes</taxon>
        <taxon>Propionibacteriales</taxon>
        <taxon>Kribbellaceae</taxon>
        <taxon>Kribbella</taxon>
    </lineage>
</organism>
<dbReference type="EMBL" id="SNWQ01000002">
    <property type="protein sequence ID" value="TDO52794.1"/>
    <property type="molecule type" value="Genomic_DNA"/>
</dbReference>
<evidence type="ECO:0000256" key="1">
    <source>
        <dbReference type="ARBA" id="ARBA00022679"/>
    </source>
</evidence>
<evidence type="ECO:0000259" key="3">
    <source>
        <dbReference type="Pfam" id="PF00294"/>
    </source>
</evidence>
<protein>
    <submittedName>
        <fullName evidence="4">Sugar/nucleoside kinase (Ribokinase family)</fullName>
    </submittedName>
</protein>
<dbReference type="InterPro" id="IPR052562">
    <property type="entry name" value="Ketohexokinase-related"/>
</dbReference>
<dbReference type="InterPro" id="IPR011611">
    <property type="entry name" value="PfkB_dom"/>
</dbReference>
<dbReference type="SUPFAM" id="SSF53613">
    <property type="entry name" value="Ribokinase-like"/>
    <property type="match status" value="1"/>
</dbReference>
<dbReference type="RefSeq" id="WP_133799172.1">
    <property type="nucleotide sequence ID" value="NZ_SNWQ01000002.1"/>
</dbReference>
<dbReference type="OrthoDB" id="7946249at2"/>
<dbReference type="Gene3D" id="3.40.1190.20">
    <property type="match status" value="1"/>
</dbReference>
<evidence type="ECO:0000313" key="5">
    <source>
        <dbReference type="Proteomes" id="UP000295388"/>
    </source>
</evidence>
<dbReference type="Proteomes" id="UP000295388">
    <property type="component" value="Unassembled WGS sequence"/>
</dbReference>
<feature type="domain" description="Carbohydrate kinase PfkB" evidence="3">
    <location>
        <begin position="36"/>
        <end position="288"/>
    </location>
</feature>
<proteinExistence type="predicted"/>
<evidence type="ECO:0000313" key="4">
    <source>
        <dbReference type="EMBL" id="TDO52794.1"/>
    </source>
</evidence>
<gene>
    <name evidence="4" type="ORF">EV643_102636</name>
</gene>
<dbReference type="AlphaFoldDB" id="A0A4R6KMH4"/>
<evidence type="ECO:0000256" key="2">
    <source>
        <dbReference type="ARBA" id="ARBA00022777"/>
    </source>
</evidence>
<sequence length="338" mass="35363">MSELDVVVSGLVFHDLVLGLPTPPRPGTEVWATGSNESPGGIANFAVALSRLGLRTGLAAAFGADDLGDRVWSRLADDEGIDLSLSRRLAGWQTPLTVALAYEGDRALVTRGTPPLLSADELITAPPAARAVAAHIGPWPNDWLAKAKAAGSVVFADVGWDPSEQWDPAVLDQLEHCDVFLPNAAEAMHYTRTHSPAEALVRLAELVPLVVVSNGADGALAMDAGTGERVAVPAHQVQAADTTGAGDVFAAGFIAATLWELSLSERLRFASLVAAISVTRLGGADAAPRWSDLAAWHQKHPEDQSLAALLSAHHDRAVNEAVTSAVNGSADGRNQSER</sequence>
<dbReference type="InterPro" id="IPR029056">
    <property type="entry name" value="Ribokinase-like"/>
</dbReference>
<accession>A0A4R6KMH4</accession>
<dbReference type="InterPro" id="IPR002173">
    <property type="entry name" value="Carboh/pur_kinase_PfkB_CS"/>
</dbReference>
<keyword evidence="2 4" id="KW-0418">Kinase</keyword>
<dbReference type="PANTHER" id="PTHR42774:SF3">
    <property type="entry name" value="KETOHEXOKINASE"/>
    <property type="match status" value="1"/>
</dbReference>
<keyword evidence="5" id="KW-1185">Reference proteome</keyword>
<dbReference type="PROSITE" id="PS00584">
    <property type="entry name" value="PFKB_KINASES_2"/>
    <property type="match status" value="1"/>
</dbReference>
<name>A0A4R6KMH4_9ACTN</name>
<comment type="caution">
    <text evidence="4">The sequence shown here is derived from an EMBL/GenBank/DDBJ whole genome shotgun (WGS) entry which is preliminary data.</text>
</comment>
<reference evidence="4 5" key="1">
    <citation type="submission" date="2019-03" db="EMBL/GenBank/DDBJ databases">
        <title>Genomic Encyclopedia of Type Strains, Phase III (KMG-III): the genomes of soil and plant-associated and newly described type strains.</title>
        <authorList>
            <person name="Whitman W."/>
        </authorList>
    </citation>
    <scope>NUCLEOTIDE SEQUENCE [LARGE SCALE GENOMIC DNA]</scope>
    <source>
        <strain evidence="4 5">VKM Ac-2527</strain>
    </source>
</reference>
<dbReference type="GO" id="GO:0016301">
    <property type="term" value="F:kinase activity"/>
    <property type="evidence" value="ECO:0007669"/>
    <property type="project" value="UniProtKB-KW"/>
</dbReference>
<dbReference type="PANTHER" id="PTHR42774">
    <property type="entry name" value="PHOSPHOTRANSFERASE SYSTEM TRANSPORT PROTEIN"/>
    <property type="match status" value="1"/>
</dbReference>
<keyword evidence="1" id="KW-0808">Transferase</keyword>
<dbReference type="Pfam" id="PF00294">
    <property type="entry name" value="PfkB"/>
    <property type="match status" value="1"/>
</dbReference>